<dbReference type="PROSITE" id="PS51318">
    <property type="entry name" value="TAT"/>
    <property type="match status" value="1"/>
</dbReference>
<dbReference type="GO" id="GO:0035312">
    <property type="term" value="F:5'-3' DNA exonuclease activity"/>
    <property type="evidence" value="ECO:0007669"/>
    <property type="project" value="TreeGrafter"/>
</dbReference>
<reference evidence="1 2" key="1">
    <citation type="submission" date="2017-06" db="EMBL/GenBank/DDBJ databases">
        <authorList>
            <person name="Kim H.J."/>
            <person name="Triplett B.A."/>
        </authorList>
    </citation>
    <scope>NUCLEOTIDE SEQUENCE [LARGE SCALE GENOMIC DNA]</scope>
    <source>
        <strain evidence="1 2">CGMCC 4.5593</strain>
    </source>
</reference>
<evidence type="ECO:0000313" key="2">
    <source>
        <dbReference type="Proteomes" id="UP000198362"/>
    </source>
</evidence>
<dbReference type="AlphaFoldDB" id="A0A239P9M6"/>
<evidence type="ECO:0000313" key="1">
    <source>
        <dbReference type="EMBL" id="SNT63642.1"/>
    </source>
</evidence>
<proteinExistence type="predicted"/>
<dbReference type="SUPFAM" id="SSF89550">
    <property type="entry name" value="PHP domain-like"/>
    <property type="match status" value="2"/>
</dbReference>
<dbReference type="InterPro" id="IPR052018">
    <property type="entry name" value="PHP_domain"/>
</dbReference>
<evidence type="ECO:0008006" key="3">
    <source>
        <dbReference type="Google" id="ProtNLM"/>
    </source>
</evidence>
<sequence>MGGGPRTIAKLEYHVTQSRRGVLKSAAAITALSAGRLALGPQPALASEAHHDGPPVKRPDTVSMAMHIHASWSEGTGSMEGHLDQATKTGIDVLFWTEHDFRMAEHGYPDVLHLTGPSETVNKVVWTWAPQSAGTLATSQVTWDPAMASPGDAAVPGSLHLAALSAGREPASVGVKGSAANTVDQRSVYDQRITVDVFPASVSPDSYLTLTLTTSWRPATHGRPAGQYTLTYVVDGTQSRSRTRDGIAGTVHVPARQGRWNTIELRPEEDLARLWPDIEAADAAMSNLTLSAVSTRGRSAEGWFDLLRITRPTRSADAVLRKQAELMRGYAHRFPAVRQYQGMEVSLLKPTHFNWYGPRLHMPTFAQPTPTADPDPDAAIAAIEMIHAAGGLASYNHPFGTSNPAVLPVAQQDTMRASVAASIVADKAMGADILEVGYPSRGGVDLDHHAQVWDVCSRNGLFLTGTGVSDDHSGQDWFGQQANFVTWAYSKSRDLDHLLPSLSSGNVFFGNPAAFTGTLGLLVDGEAPMGSVTVSRARTRNVRILADQLPAGGTVRVVRGTVDLAGPTTPEPGTTVQDLAAAEFRRGYVDLKVDTSAPTFLRVEVRAAGSATPIALSNPVWLLRDTPAGGIPRHRRVS</sequence>
<dbReference type="EMBL" id="FZPH01000015">
    <property type="protein sequence ID" value="SNT63642.1"/>
    <property type="molecule type" value="Genomic_DNA"/>
</dbReference>
<dbReference type="Gene3D" id="3.20.20.140">
    <property type="entry name" value="Metal-dependent hydrolases"/>
    <property type="match status" value="1"/>
</dbReference>
<organism evidence="1 2">
    <name type="scientific">Asanoa hainanensis</name>
    <dbReference type="NCBI Taxonomy" id="560556"/>
    <lineage>
        <taxon>Bacteria</taxon>
        <taxon>Bacillati</taxon>
        <taxon>Actinomycetota</taxon>
        <taxon>Actinomycetes</taxon>
        <taxon>Micromonosporales</taxon>
        <taxon>Micromonosporaceae</taxon>
        <taxon>Asanoa</taxon>
    </lineage>
</organism>
<dbReference type="PANTHER" id="PTHR42924">
    <property type="entry name" value="EXONUCLEASE"/>
    <property type="match status" value="1"/>
</dbReference>
<keyword evidence="2" id="KW-1185">Reference proteome</keyword>
<dbReference type="InterPro" id="IPR016195">
    <property type="entry name" value="Pol/histidinol_Pase-like"/>
</dbReference>
<name>A0A239P9M6_9ACTN</name>
<protein>
    <recommendedName>
        <fullName evidence="3">Polymerase/histidinol phosphatase N-terminal domain-containing protein</fullName>
    </recommendedName>
</protein>
<dbReference type="GO" id="GO:0004534">
    <property type="term" value="F:5'-3' RNA exonuclease activity"/>
    <property type="evidence" value="ECO:0007669"/>
    <property type="project" value="TreeGrafter"/>
</dbReference>
<dbReference type="InterPro" id="IPR006311">
    <property type="entry name" value="TAT_signal"/>
</dbReference>
<accession>A0A239P9M6</accession>
<dbReference type="Proteomes" id="UP000198362">
    <property type="component" value="Unassembled WGS sequence"/>
</dbReference>
<dbReference type="PANTHER" id="PTHR42924:SF3">
    <property type="entry name" value="POLYMERASE_HISTIDINOL PHOSPHATASE N-TERMINAL DOMAIN-CONTAINING PROTEIN"/>
    <property type="match status" value="1"/>
</dbReference>
<gene>
    <name evidence="1" type="ORF">SAMN05421812_115172</name>
</gene>